<dbReference type="AlphaFoldDB" id="A7F4C1"/>
<reference evidence="3" key="1">
    <citation type="journal article" date="2011" name="PLoS Genet.">
        <title>Genomic analysis of the necrotrophic fungal pathogens Sclerotinia sclerotiorum and Botrytis cinerea.</title>
        <authorList>
            <person name="Amselem J."/>
            <person name="Cuomo C.A."/>
            <person name="van Kan J.A."/>
            <person name="Viaud M."/>
            <person name="Benito E.P."/>
            <person name="Couloux A."/>
            <person name="Coutinho P.M."/>
            <person name="de Vries R.P."/>
            <person name="Dyer P.S."/>
            <person name="Fillinger S."/>
            <person name="Fournier E."/>
            <person name="Gout L."/>
            <person name="Hahn M."/>
            <person name="Kohn L."/>
            <person name="Lapalu N."/>
            <person name="Plummer K.M."/>
            <person name="Pradier J.M."/>
            <person name="Quevillon E."/>
            <person name="Sharon A."/>
            <person name="Simon A."/>
            <person name="ten Have A."/>
            <person name="Tudzynski B."/>
            <person name="Tudzynski P."/>
            <person name="Wincker P."/>
            <person name="Andrew M."/>
            <person name="Anthouard V."/>
            <person name="Beever R.E."/>
            <person name="Beffa R."/>
            <person name="Benoit I."/>
            <person name="Bouzid O."/>
            <person name="Brault B."/>
            <person name="Chen Z."/>
            <person name="Choquer M."/>
            <person name="Collemare J."/>
            <person name="Cotton P."/>
            <person name="Danchin E.G."/>
            <person name="Da Silva C."/>
            <person name="Gautier A."/>
            <person name="Giraud C."/>
            <person name="Giraud T."/>
            <person name="Gonzalez C."/>
            <person name="Grossetete S."/>
            <person name="Guldener U."/>
            <person name="Henrissat B."/>
            <person name="Howlett B.J."/>
            <person name="Kodira C."/>
            <person name="Kretschmer M."/>
            <person name="Lappartient A."/>
            <person name="Leroch M."/>
            <person name="Levis C."/>
            <person name="Mauceli E."/>
            <person name="Neuveglise C."/>
            <person name="Oeser B."/>
            <person name="Pearson M."/>
            <person name="Poulain J."/>
            <person name="Poussereau N."/>
            <person name="Quesneville H."/>
            <person name="Rascle C."/>
            <person name="Schumacher J."/>
            <person name="Segurens B."/>
            <person name="Sexton A."/>
            <person name="Silva E."/>
            <person name="Sirven C."/>
            <person name="Soanes D.M."/>
            <person name="Talbot N.J."/>
            <person name="Templeton M."/>
            <person name="Yandava C."/>
            <person name="Yarden O."/>
            <person name="Zeng Q."/>
            <person name="Rollins J.A."/>
            <person name="Lebrun M.H."/>
            <person name="Dickman M."/>
        </authorList>
    </citation>
    <scope>NUCLEOTIDE SEQUENCE [LARGE SCALE GENOMIC DNA]</scope>
    <source>
        <strain evidence="3">ATCC 18683 / 1980 / Ss-1</strain>
    </source>
</reference>
<dbReference type="HOGENOM" id="CLU_090376_2_0_1"/>
<dbReference type="eggNOG" id="ENOG502S442">
    <property type="taxonomic scope" value="Eukaryota"/>
</dbReference>
<dbReference type="InterPro" id="IPR011990">
    <property type="entry name" value="TPR-like_helical_dom_sf"/>
</dbReference>
<feature type="repeat" description="TPR" evidence="1">
    <location>
        <begin position="196"/>
        <end position="229"/>
    </location>
</feature>
<evidence type="ECO:0000313" key="2">
    <source>
        <dbReference type="EMBL" id="EDN97592.1"/>
    </source>
</evidence>
<evidence type="ECO:0000313" key="3">
    <source>
        <dbReference type="Proteomes" id="UP000001312"/>
    </source>
</evidence>
<dbReference type="Pfam" id="PF14559">
    <property type="entry name" value="TPR_19"/>
    <property type="match status" value="1"/>
</dbReference>
<keyword evidence="1" id="KW-0802">TPR repeat</keyword>
<dbReference type="EMBL" id="CH476641">
    <property type="protein sequence ID" value="EDN97592.1"/>
    <property type="molecule type" value="Genomic_DNA"/>
</dbReference>
<proteinExistence type="predicted"/>
<dbReference type="OMA" id="KMYTLAI"/>
<keyword evidence="3" id="KW-1185">Reference proteome</keyword>
<dbReference type="GO" id="GO:0051879">
    <property type="term" value="F:Hsp90 protein binding"/>
    <property type="evidence" value="ECO:0000318"/>
    <property type="project" value="GO_Central"/>
</dbReference>
<dbReference type="KEGG" id="ssl:SS1G_12445"/>
<gene>
    <name evidence="2" type="ORF">SS1G_12445</name>
</gene>
<accession>A7F4C1</accession>
<sequence length="249" mass="27990">MCSPKGFVLLLVDEYGSMRVSKGQLFVKDTHKGYTTKSNRIITIAKMEETETFTLLPLHIDHKSKTISTSSNSKALNEELETINNLCRTLIAMESPTGIPPPPVPVNPKRSANITKLRESGNGEFRKGRHGEAIKMYTLGLQMALNRPLWEPCGLVRDEVSGLYANRAQAHMALQNWVEGAMDAECSVEAKRGGNAKAWWRRGRCLMEMGRLEEAREWLGRGLEMENNEGDLVALLREIEAREKKTLHV</sequence>
<dbReference type="PROSITE" id="PS50005">
    <property type="entry name" value="TPR"/>
    <property type="match status" value="1"/>
</dbReference>
<evidence type="ECO:0000256" key="1">
    <source>
        <dbReference type="PROSITE-ProRule" id="PRU00339"/>
    </source>
</evidence>
<organism evidence="2 3">
    <name type="scientific">Sclerotinia sclerotiorum (strain ATCC 18683 / 1980 / Ss-1)</name>
    <name type="common">White mold</name>
    <name type="synonym">Whetzelinia sclerotiorum</name>
    <dbReference type="NCBI Taxonomy" id="665079"/>
    <lineage>
        <taxon>Eukaryota</taxon>
        <taxon>Fungi</taxon>
        <taxon>Dikarya</taxon>
        <taxon>Ascomycota</taxon>
        <taxon>Pezizomycotina</taxon>
        <taxon>Leotiomycetes</taxon>
        <taxon>Helotiales</taxon>
        <taxon>Sclerotiniaceae</taxon>
        <taxon>Sclerotinia</taxon>
    </lineage>
</organism>
<dbReference type="Gene3D" id="1.25.40.10">
    <property type="entry name" value="Tetratricopeptide repeat domain"/>
    <property type="match status" value="1"/>
</dbReference>
<protein>
    <submittedName>
        <fullName evidence="2">Uncharacterized protein</fullName>
    </submittedName>
</protein>
<dbReference type="PANTHER" id="PTHR46035">
    <property type="entry name" value="TETRATRICOPEPTIDE REPEAT PROTEIN 4"/>
    <property type="match status" value="1"/>
</dbReference>
<dbReference type="FunCoup" id="A7F4C1">
    <property type="interactions" value="53"/>
</dbReference>
<dbReference type="STRING" id="665079.A7F4C1"/>
<dbReference type="SUPFAM" id="SSF48452">
    <property type="entry name" value="TPR-like"/>
    <property type="match status" value="1"/>
</dbReference>
<dbReference type="GO" id="GO:0030544">
    <property type="term" value="F:Hsp70 protein binding"/>
    <property type="evidence" value="ECO:0000318"/>
    <property type="project" value="GO_Central"/>
</dbReference>
<dbReference type="InterPro" id="IPR019734">
    <property type="entry name" value="TPR_rpt"/>
</dbReference>
<dbReference type="PANTHER" id="PTHR46035:SF3">
    <property type="entry name" value="TRANSLOCATION PROTEIN SEC72"/>
    <property type="match status" value="1"/>
</dbReference>
<dbReference type="SMART" id="SM00028">
    <property type="entry name" value="TPR"/>
    <property type="match status" value="1"/>
</dbReference>
<dbReference type="RefSeq" id="XP_001586459.1">
    <property type="nucleotide sequence ID" value="XM_001586409.1"/>
</dbReference>
<dbReference type="InParanoid" id="A7F4C1"/>
<dbReference type="GeneID" id="5482649"/>
<name>A7F4C1_SCLS1</name>
<dbReference type="GO" id="GO:0005634">
    <property type="term" value="C:nucleus"/>
    <property type="evidence" value="ECO:0000318"/>
    <property type="project" value="GO_Central"/>
</dbReference>
<dbReference type="Proteomes" id="UP000001312">
    <property type="component" value="Unassembled WGS sequence"/>
</dbReference>
<dbReference type="GO" id="GO:0006457">
    <property type="term" value="P:protein folding"/>
    <property type="evidence" value="ECO:0000318"/>
    <property type="project" value="GO_Central"/>
</dbReference>